<keyword evidence="5" id="KW-1185">Reference proteome</keyword>
<feature type="transmembrane region" description="Helical" evidence="2">
    <location>
        <begin position="241"/>
        <end position="260"/>
    </location>
</feature>
<protein>
    <submittedName>
        <fullName evidence="4">Drug/metabolite transporter (DMT)-like permease</fullName>
    </submittedName>
</protein>
<comment type="caution">
    <text evidence="4">The sequence shown here is derived from an EMBL/GenBank/DDBJ whole genome shotgun (WGS) entry which is preliminary data.</text>
</comment>
<dbReference type="AlphaFoldDB" id="A0A7W0CV36"/>
<dbReference type="Pfam" id="PF00892">
    <property type="entry name" value="EamA"/>
    <property type="match status" value="1"/>
</dbReference>
<evidence type="ECO:0000313" key="4">
    <source>
        <dbReference type="EMBL" id="MBA2897901.1"/>
    </source>
</evidence>
<dbReference type="RefSeq" id="WP_181616580.1">
    <property type="nucleotide sequence ID" value="NZ_BAABAM010000018.1"/>
</dbReference>
<dbReference type="GO" id="GO:0016020">
    <property type="term" value="C:membrane"/>
    <property type="evidence" value="ECO:0007669"/>
    <property type="project" value="InterPro"/>
</dbReference>
<dbReference type="Proteomes" id="UP000530928">
    <property type="component" value="Unassembled WGS sequence"/>
</dbReference>
<keyword evidence="2" id="KW-0812">Transmembrane</keyword>
<feature type="transmembrane region" description="Helical" evidence="2">
    <location>
        <begin position="34"/>
        <end position="56"/>
    </location>
</feature>
<feature type="transmembrane region" description="Helical" evidence="2">
    <location>
        <begin position="62"/>
        <end position="82"/>
    </location>
</feature>
<proteinExistence type="inferred from homology"/>
<dbReference type="InterPro" id="IPR037185">
    <property type="entry name" value="EmrE-like"/>
</dbReference>
<keyword evidence="2" id="KW-0472">Membrane</keyword>
<dbReference type="Gene3D" id="1.10.3730.20">
    <property type="match status" value="1"/>
</dbReference>
<dbReference type="InterPro" id="IPR000620">
    <property type="entry name" value="EamA_dom"/>
</dbReference>
<feature type="transmembrane region" description="Helical" evidence="2">
    <location>
        <begin position="170"/>
        <end position="193"/>
    </location>
</feature>
<evidence type="ECO:0000256" key="1">
    <source>
        <dbReference type="ARBA" id="ARBA00007362"/>
    </source>
</evidence>
<feature type="transmembrane region" description="Helical" evidence="2">
    <location>
        <begin position="94"/>
        <end position="115"/>
    </location>
</feature>
<comment type="similarity">
    <text evidence="1">Belongs to the EamA transporter family.</text>
</comment>
<accession>A0A7W0CV36</accession>
<evidence type="ECO:0000313" key="5">
    <source>
        <dbReference type="Proteomes" id="UP000530928"/>
    </source>
</evidence>
<feature type="transmembrane region" description="Helical" evidence="2">
    <location>
        <begin position="121"/>
        <end position="140"/>
    </location>
</feature>
<dbReference type="EMBL" id="JACDUR010000015">
    <property type="protein sequence ID" value="MBA2897901.1"/>
    <property type="molecule type" value="Genomic_DNA"/>
</dbReference>
<feature type="transmembrane region" description="Helical" evidence="2">
    <location>
        <begin position="214"/>
        <end position="235"/>
    </location>
</feature>
<feature type="transmembrane region" description="Helical" evidence="2">
    <location>
        <begin position="6"/>
        <end position="22"/>
    </location>
</feature>
<gene>
    <name evidence="4" type="ORF">HNR30_009307</name>
</gene>
<name>A0A7W0CV36_9ACTN</name>
<dbReference type="SUPFAM" id="SSF103481">
    <property type="entry name" value="Multidrug resistance efflux transporter EmrE"/>
    <property type="match status" value="2"/>
</dbReference>
<evidence type="ECO:0000256" key="2">
    <source>
        <dbReference type="SAM" id="Phobius"/>
    </source>
</evidence>
<sequence>MSPLAMSLVLVAAVCHASWNLLSKQASRVDGVVFVWIVAVASTALWAPVGAGYVLVTGDVPAWGDLAVVTVSAALHTAYFVALQRGYLKGDLSVVYPIARGTGPMLASAFAVVVLHERPGLVGGLGIVLVGVGVFLMSGGGRADGPGILFGLLTGLFIAGYTVWDAQVVGAFGVAPLLLTPLGEAGRVALLAPAVLGRRRGMIAGVWREHRWRIMASAVLMPLSYLLVLFAFTMAPVSVVAPAREVSVLIAVLLGGRLLAEGDLRRRLMAAGVILGGVVAIALS</sequence>
<feature type="transmembrane region" description="Helical" evidence="2">
    <location>
        <begin position="147"/>
        <end position="164"/>
    </location>
</feature>
<keyword evidence="2" id="KW-1133">Transmembrane helix</keyword>
<evidence type="ECO:0000259" key="3">
    <source>
        <dbReference type="Pfam" id="PF00892"/>
    </source>
</evidence>
<reference evidence="4 5" key="1">
    <citation type="submission" date="2020-07" db="EMBL/GenBank/DDBJ databases">
        <title>Genomic Encyclopedia of Type Strains, Phase IV (KMG-IV): sequencing the most valuable type-strain genomes for metagenomic binning, comparative biology and taxonomic classification.</title>
        <authorList>
            <person name="Goeker M."/>
        </authorList>
    </citation>
    <scope>NUCLEOTIDE SEQUENCE [LARGE SCALE GENOMIC DNA]</scope>
    <source>
        <strain evidence="4 5">DSM 45533</strain>
    </source>
</reference>
<feature type="domain" description="EamA" evidence="3">
    <location>
        <begin position="5"/>
        <end position="138"/>
    </location>
</feature>
<organism evidence="4 5">
    <name type="scientific">Nonomuraea soli</name>
    <dbReference type="NCBI Taxonomy" id="1032476"/>
    <lineage>
        <taxon>Bacteria</taxon>
        <taxon>Bacillati</taxon>
        <taxon>Actinomycetota</taxon>
        <taxon>Actinomycetes</taxon>
        <taxon>Streptosporangiales</taxon>
        <taxon>Streptosporangiaceae</taxon>
        <taxon>Nonomuraea</taxon>
    </lineage>
</organism>